<dbReference type="HAMAP" id="MF_01007">
    <property type="entry name" value="16SrRNA_methyltr_H"/>
    <property type="match status" value="1"/>
</dbReference>
<dbReference type="AlphaFoldDB" id="A0A9D1M5H8"/>
<dbReference type="PANTHER" id="PTHR11265">
    <property type="entry name" value="S-ADENOSYL-METHYLTRANSFERASE MRAW"/>
    <property type="match status" value="1"/>
</dbReference>
<evidence type="ECO:0000256" key="1">
    <source>
        <dbReference type="ARBA" id="ARBA00010396"/>
    </source>
</evidence>
<dbReference type="InterPro" id="IPR002903">
    <property type="entry name" value="RsmH"/>
</dbReference>
<protein>
    <recommendedName>
        <fullName evidence="6">Ribosomal RNA small subunit methyltransferase H</fullName>
        <ecNumber evidence="6">2.1.1.199</ecNumber>
    </recommendedName>
    <alternativeName>
        <fullName evidence="6">16S rRNA m(4)C1402 methyltransferase</fullName>
    </alternativeName>
    <alternativeName>
        <fullName evidence="6">rRNA (cytosine-N(4)-)-methyltransferase RsmH</fullName>
    </alternativeName>
</protein>
<proteinExistence type="inferred from homology"/>
<name>A0A9D1M5H8_9PROT</name>
<dbReference type="SUPFAM" id="SSF53335">
    <property type="entry name" value="S-adenosyl-L-methionine-dependent methyltransferases"/>
    <property type="match status" value="1"/>
</dbReference>
<dbReference type="EC" id="2.1.1.199" evidence="6"/>
<comment type="subcellular location">
    <subcellularLocation>
        <location evidence="6">Cytoplasm</location>
    </subcellularLocation>
</comment>
<evidence type="ECO:0000256" key="4">
    <source>
        <dbReference type="ARBA" id="ARBA00022679"/>
    </source>
</evidence>
<dbReference type="NCBIfam" id="TIGR00006">
    <property type="entry name" value="16S rRNA (cytosine(1402)-N(4))-methyltransferase RsmH"/>
    <property type="match status" value="1"/>
</dbReference>
<dbReference type="Pfam" id="PF01795">
    <property type="entry name" value="Methyltransf_5"/>
    <property type="match status" value="1"/>
</dbReference>
<comment type="caution">
    <text evidence="7">The sequence shown here is derived from an EMBL/GenBank/DDBJ whole genome shotgun (WGS) entry which is preliminary data.</text>
</comment>
<comment type="similarity">
    <text evidence="1 6">Belongs to the methyltransferase superfamily. RsmH family.</text>
</comment>
<dbReference type="GO" id="GO:0070475">
    <property type="term" value="P:rRNA base methylation"/>
    <property type="evidence" value="ECO:0007669"/>
    <property type="project" value="UniProtKB-UniRule"/>
</dbReference>
<gene>
    <name evidence="6 7" type="primary">rsmH</name>
    <name evidence="7" type="ORF">IAD20_08205</name>
</gene>
<feature type="binding site" evidence="6">
    <location>
        <position position="97"/>
    </location>
    <ligand>
        <name>S-adenosyl-L-methionine</name>
        <dbReference type="ChEBI" id="CHEBI:59789"/>
    </ligand>
</feature>
<evidence type="ECO:0000256" key="3">
    <source>
        <dbReference type="ARBA" id="ARBA00022603"/>
    </source>
</evidence>
<dbReference type="GO" id="GO:0005737">
    <property type="term" value="C:cytoplasm"/>
    <property type="evidence" value="ECO:0007669"/>
    <property type="project" value="UniProtKB-SubCell"/>
</dbReference>
<dbReference type="Gene3D" id="3.40.50.150">
    <property type="entry name" value="Vaccinia Virus protein VP39"/>
    <property type="match status" value="1"/>
</dbReference>
<dbReference type="InterPro" id="IPR029063">
    <property type="entry name" value="SAM-dependent_MTases_sf"/>
</dbReference>
<feature type="binding site" evidence="6">
    <location>
        <position position="53"/>
    </location>
    <ligand>
        <name>S-adenosyl-L-methionine</name>
        <dbReference type="ChEBI" id="CHEBI:59789"/>
    </ligand>
</feature>
<keyword evidence="2 6" id="KW-0698">rRNA processing</keyword>
<keyword evidence="6" id="KW-0963">Cytoplasm</keyword>
<sequence>MSEKQKHIPVMLNEVLAALNPQDGETYVDATFGNGGYTEAILKAADCKVIAIDRDPTVLPRTEELKALYGSRFEFRRGQFSDIKALINQPVNGVVFDIGVSSMQLDQAERGFSFSKDAPLDMRMSCDGVTAAEIVNETPEKELADLIYKYGEERKSRQIAAKIAAYRKNKEISTTKELAEIIYTVIHKTPNGIDPATRTFQALRIAVNNELGELENGLRGAVDLAVSGGRIVVVSFHSLEDRIVKTFFKENTGKNVHVSRYLPDNNIQQDNSILASCSKAVAPSQNETEVNSRSRSAKLRYAVKR</sequence>
<comment type="catalytic activity">
    <reaction evidence="6">
        <text>cytidine(1402) in 16S rRNA + S-adenosyl-L-methionine = N(4)-methylcytidine(1402) in 16S rRNA + S-adenosyl-L-homocysteine + H(+)</text>
        <dbReference type="Rhea" id="RHEA:42928"/>
        <dbReference type="Rhea" id="RHEA-COMP:10286"/>
        <dbReference type="Rhea" id="RHEA-COMP:10287"/>
        <dbReference type="ChEBI" id="CHEBI:15378"/>
        <dbReference type="ChEBI" id="CHEBI:57856"/>
        <dbReference type="ChEBI" id="CHEBI:59789"/>
        <dbReference type="ChEBI" id="CHEBI:74506"/>
        <dbReference type="ChEBI" id="CHEBI:82748"/>
        <dbReference type="EC" id="2.1.1.199"/>
    </reaction>
</comment>
<dbReference type="GO" id="GO:0071424">
    <property type="term" value="F:rRNA (cytosine-N4-)-methyltransferase activity"/>
    <property type="evidence" value="ECO:0007669"/>
    <property type="project" value="UniProtKB-UniRule"/>
</dbReference>
<evidence type="ECO:0000313" key="7">
    <source>
        <dbReference type="EMBL" id="HIU54044.1"/>
    </source>
</evidence>
<evidence type="ECO:0000256" key="2">
    <source>
        <dbReference type="ARBA" id="ARBA00022552"/>
    </source>
</evidence>
<dbReference type="Proteomes" id="UP000824107">
    <property type="component" value="Unassembled WGS sequence"/>
</dbReference>
<dbReference type="FunFam" id="1.10.150.170:FF:000003">
    <property type="entry name" value="Ribosomal RNA small subunit methyltransferase H"/>
    <property type="match status" value="1"/>
</dbReference>
<reference evidence="7" key="1">
    <citation type="submission" date="2020-10" db="EMBL/GenBank/DDBJ databases">
        <authorList>
            <person name="Gilroy R."/>
        </authorList>
    </citation>
    <scope>NUCLEOTIDE SEQUENCE</scope>
    <source>
        <strain evidence="7">ChiW3-316</strain>
    </source>
</reference>
<evidence type="ECO:0000256" key="6">
    <source>
        <dbReference type="HAMAP-Rule" id="MF_01007"/>
    </source>
</evidence>
<dbReference type="CDD" id="cd02440">
    <property type="entry name" value="AdoMet_MTases"/>
    <property type="match status" value="1"/>
</dbReference>
<organism evidence="7 8">
    <name type="scientific">Candidatus Scatocola faecipullorum</name>
    <dbReference type="NCBI Taxonomy" id="2840917"/>
    <lineage>
        <taxon>Bacteria</taxon>
        <taxon>Pseudomonadati</taxon>
        <taxon>Pseudomonadota</taxon>
        <taxon>Alphaproteobacteria</taxon>
        <taxon>Rhodospirillales</taxon>
        <taxon>Rhodospirillaceae</taxon>
        <taxon>Rhodospirillaceae incertae sedis</taxon>
        <taxon>Candidatus Scatocola</taxon>
    </lineage>
</organism>
<dbReference type="PANTHER" id="PTHR11265:SF0">
    <property type="entry name" value="12S RRNA N4-METHYLCYTIDINE METHYLTRANSFERASE"/>
    <property type="match status" value="1"/>
</dbReference>
<evidence type="ECO:0000313" key="8">
    <source>
        <dbReference type="Proteomes" id="UP000824107"/>
    </source>
</evidence>
<keyword evidence="5 6" id="KW-0949">S-adenosyl-L-methionine</keyword>
<feature type="binding site" evidence="6">
    <location>
        <position position="80"/>
    </location>
    <ligand>
        <name>S-adenosyl-L-methionine</name>
        <dbReference type="ChEBI" id="CHEBI:59789"/>
    </ligand>
</feature>
<keyword evidence="4 6" id="KW-0808">Transferase</keyword>
<dbReference type="InterPro" id="IPR023397">
    <property type="entry name" value="SAM-dep_MeTrfase_MraW_recog"/>
</dbReference>
<feature type="binding site" evidence="6">
    <location>
        <position position="104"/>
    </location>
    <ligand>
        <name>S-adenosyl-L-methionine</name>
        <dbReference type="ChEBI" id="CHEBI:59789"/>
    </ligand>
</feature>
<comment type="function">
    <text evidence="6">Specifically methylates the N4 position of cytidine in position 1402 (C1402) of 16S rRNA.</text>
</comment>
<keyword evidence="3 6" id="KW-0489">Methyltransferase</keyword>
<accession>A0A9D1M5H8</accession>
<feature type="binding site" evidence="6">
    <location>
        <begin position="35"/>
        <end position="37"/>
    </location>
    <ligand>
        <name>S-adenosyl-L-methionine</name>
        <dbReference type="ChEBI" id="CHEBI:59789"/>
    </ligand>
</feature>
<dbReference type="SUPFAM" id="SSF81799">
    <property type="entry name" value="Putative methyltransferase TM0872, insert domain"/>
    <property type="match status" value="1"/>
</dbReference>
<dbReference type="PIRSF" id="PIRSF004486">
    <property type="entry name" value="MraW"/>
    <property type="match status" value="1"/>
</dbReference>
<evidence type="ECO:0000256" key="5">
    <source>
        <dbReference type="ARBA" id="ARBA00022691"/>
    </source>
</evidence>
<reference evidence="7" key="2">
    <citation type="journal article" date="2021" name="PeerJ">
        <title>Extensive microbial diversity within the chicken gut microbiome revealed by metagenomics and culture.</title>
        <authorList>
            <person name="Gilroy R."/>
            <person name="Ravi A."/>
            <person name="Getino M."/>
            <person name="Pursley I."/>
            <person name="Horton D.L."/>
            <person name="Alikhan N.F."/>
            <person name="Baker D."/>
            <person name="Gharbi K."/>
            <person name="Hall N."/>
            <person name="Watson M."/>
            <person name="Adriaenssens E.M."/>
            <person name="Foster-Nyarko E."/>
            <person name="Jarju S."/>
            <person name="Secka A."/>
            <person name="Antonio M."/>
            <person name="Oren A."/>
            <person name="Chaudhuri R.R."/>
            <person name="La Ragione R."/>
            <person name="Hildebrand F."/>
            <person name="Pallen M.J."/>
        </authorList>
    </citation>
    <scope>NUCLEOTIDE SEQUENCE</scope>
    <source>
        <strain evidence="7">ChiW3-316</strain>
    </source>
</reference>
<dbReference type="Gene3D" id="1.10.150.170">
    <property type="entry name" value="Putative methyltransferase TM0872, insert domain"/>
    <property type="match status" value="1"/>
</dbReference>
<dbReference type="EMBL" id="DVNC01000055">
    <property type="protein sequence ID" value="HIU54044.1"/>
    <property type="molecule type" value="Genomic_DNA"/>
</dbReference>